<dbReference type="PANTHER" id="PTHR43003:SF13">
    <property type="entry name" value="DNA-3-METHYLADENINE GLYCOSYLASE 2"/>
    <property type="match status" value="1"/>
</dbReference>
<name>A0ABV5N3R8_9ACTN</name>
<proteinExistence type="predicted"/>
<keyword evidence="4" id="KW-1185">Reference proteome</keyword>
<sequence length="261" mass="27694">MSTTIITEHPAWLTTPEGERARVVEHQGAAWLAVWSDKARHLALWPLTGDAAAEQPPVACTSSIELPAAPDGAEPLLDELVSLGTVARLNNPSLWDAIVTALLRQVVTAGQARKRHHSLYAAYGRGFTTAAGELSLAPTPETLLQLSDKGYAAVGCRFNTSALRAAAEAYLDRGEMWATLDAESLIKELVEVPRIGPWTAAAAAADYTGDFSIYPHGDLAVHTWAGKAAPGLAFPGSDRERGRTRAGCSLRKTASGFTRAG</sequence>
<reference evidence="3 4" key="1">
    <citation type="submission" date="2024-09" db="EMBL/GenBank/DDBJ databases">
        <authorList>
            <person name="Sun Q."/>
            <person name="Mori K."/>
        </authorList>
    </citation>
    <scope>NUCLEOTIDE SEQUENCE [LARGE SCALE GENOMIC DNA]</scope>
    <source>
        <strain evidence="3 4">JCM 6917</strain>
    </source>
</reference>
<dbReference type="InterPro" id="IPR051912">
    <property type="entry name" value="Alkylbase_DNA_Glycosylase/TA"/>
</dbReference>
<protein>
    <recommendedName>
        <fullName evidence="5">DNA-3-methyladenine glycosylase 2 family protein</fullName>
    </recommendedName>
</protein>
<organism evidence="3 4">
    <name type="scientific">Streptomyces cinereospinus</name>
    <dbReference type="NCBI Taxonomy" id="285561"/>
    <lineage>
        <taxon>Bacteria</taxon>
        <taxon>Bacillati</taxon>
        <taxon>Actinomycetota</taxon>
        <taxon>Actinomycetes</taxon>
        <taxon>Kitasatosporales</taxon>
        <taxon>Streptomycetaceae</taxon>
        <taxon>Streptomyces</taxon>
    </lineage>
</organism>
<dbReference type="SUPFAM" id="SSF48150">
    <property type="entry name" value="DNA-glycosylase"/>
    <property type="match status" value="1"/>
</dbReference>
<evidence type="ECO:0000313" key="3">
    <source>
        <dbReference type="EMBL" id="MFB9464920.1"/>
    </source>
</evidence>
<evidence type="ECO:0000313" key="4">
    <source>
        <dbReference type="Proteomes" id="UP001589709"/>
    </source>
</evidence>
<evidence type="ECO:0000256" key="2">
    <source>
        <dbReference type="ARBA" id="ARBA00023204"/>
    </source>
</evidence>
<keyword evidence="2" id="KW-0234">DNA repair</keyword>
<accession>A0ABV5N3R8</accession>
<dbReference type="Gene3D" id="1.10.340.30">
    <property type="entry name" value="Hypothetical protein, domain 2"/>
    <property type="match status" value="1"/>
</dbReference>
<evidence type="ECO:0000256" key="1">
    <source>
        <dbReference type="ARBA" id="ARBA00022763"/>
    </source>
</evidence>
<dbReference type="InterPro" id="IPR011257">
    <property type="entry name" value="DNA_glycosylase"/>
</dbReference>
<keyword evidence="1" id="KW-0227">DNA damage</keyword>
<gene>
    <name evidence="3" type="ORF">ACFF45_19940</name>
</gene>
<dbReference type="Proteomes" id="UP001589709">
    <property type="component" value="Unassembled WGS sequence"/>
</dbReference>
<dbReference type="RefSeq" id="WP_381347759.1">
    <property type="nucleotide sequence ID" value="NZ_JBHMCY010000037.1"/>
</dbReference>
<comment type="caution">
    <text evidence="3">The sequence shown here is derived from an EMBL/GenBank/DDBJ whole genome shotgun (WGS) entry which is preliminary data.</text>
</comment>
<dbReference type="PANTHER" id="PTHR43003">
    <property type="entry name" value="DNA-3-METHYLADENINE GLYCOSYLASE"/>
    <property type="match status" value="1"/>
</dbReference>
<evidence type="ECO:0008006" key="5">
    <source>
        <dbReference type="Google" id="ProtNLM"/>
    </source>
</evidence>
<dbReference type="EMBL" id="JBHMCY010000037">
    <property type="protein sequence ID" value="MFB9464920.1"/>
    <property type="molecule type" value="Genomic_DNA"/>
</dbReference>